<evidence type="ECO:0000313" key="3">
    <source>
        <dbReference type="Proteomes" id="UP000018144"/>
    </source>
</evidence>
<reference evidence="2 3" key="1">
    <citation type="journal article" date="2013" name="PLoS Genet.">
        <title>The genome and development-dependent transcriptomes of Pyronema confluens: a window into fungal evolution.</title>
        <authorList>
            <person name="Traeger S."/>
            <person name="Altegoer F."/>
            <person name="Freitag M."/>
            <person name="Gabaldon T."/>
            <person name="Kempken F."/>
            <person name="Kumar A."/>
            <person name="Marcet-Houben M."/>
            <person name="Poggeler S."/>
            <person name="Stajich J.E."/>
            <person name="Nowrousian M."/>
        </authorList>
    </citation>
    <scope>NUCLEOTIDE SEQUENCE [LARGE SCALE GENOMIC DNA]</scope>
    <source>
        <strain evidence="3">CBS 100304</strain>
        <tissue evidence="2">Vegetative mycelium</tissue>
    </source>
</reference>
<keyword evidence="3" id="KW-1185">Reference proteome</keyword>
<protein>
    <submittedName>
        <fullName evidence="2">Uncharacterized protein</fullName>
    </submittedName>
</protein>
<dbReference type="EMBL" id="HF935378">
    <property type="protein sequence ID" value="CCX07882.1"/>
    <property type="molecule type" value="Genomic_DNA"/>
</dbReference>
<name>U4LC39_PYROM</name>
<proteinExistence type="predicted"/>
<evidence type="ECO:0000313" key="2">
    <source>
        <dbReference type="EMBL" id="CCX07882.1"/>
    </source>
</evidence>
<dbReference type="Proteomes" id="UP000018144">
    <property type="component" value="Unassembled WGS sequence"/>
</dbReference>
<sequence>MPSGRYESRERAKQHPFPASKHSFDSTPTLSITLRYAEDLSNENSVRYGGSLRLLECNVFWNVKSNILNTDIF</sequence>
<dbReference type="AlphaFoldDB" id="U4LC39"/>
<accession>U4LC39</accession>
<feature type="compositionally biased region" description="Basic and acidic residues" evidence="1">
    <location>
        <begin position="1"/>
        <end position="13"/>
    </location>
</feature>
<feature type="region of interest" description="Disordered" evidence="1">
    <location>
        <begin position="1"/>
        <end position="24"/>
    </location>
</feature>
<gene>
    <name evidence="2" type="ORF">PCON_07471</name>
</gene>
<organism evidence="2 3">
    <name type="scientific">Pyronema omphalodes (strain CBS 100304)</name>
    <name type="common">Pyronema confluens</name>
    <dbReference type="NCBI Taxonomy" id="1076935"/>
    <lineage>
        <taxon>Eukaryota</taxon>
        <taxon>Fungi</taxon>
        <taxon>Dikarya</taxon>
        <taxon>Ascomycota</taxon>
        <taxon>Pezizomycotina</taxon>
        <taxon>Pezizomycetes</taxon>
        <taxon>Pezizales</taxon>
        <taxon>Pyronemataceae</taxon>
        <taxon>Pyronema</taxon>
    </lineage>
</organism>
<evidence type="ECO:0000256" key="1">
    <source>
        <dbReference type="SAM" id="MobiDB-lite"/>
    </source>
</evidence>